<sequence length="301" mass="34262">MPAAPSQSDSWRHHYVPQFYLKRWAGPERKLWEFQRPHTQVIARPKFPIQTGYVENLYSVPALPEARRDYIEKVFFRRVDQDASDVFDLLEQPGPVLLAKRHNDGLSRFVMSLLQRDPIRVAQLQALARRTYNDVISQSRDLYEAQRNPGDPSFDEYRAAFDGPSAQILGGHLIPKLSDLPKLGAHLNGMTRRLITMVTPRHELLTCDRPLVSHNGFGRWDAYVVLPVGPRRLLAWTNSADYMDVLEEAFRGPAAVPALNRKIVTQAARFVYATSAAPLRFVANHWPEAPSDPFPGLGEFL</sequence>
<evidence type="ECO:0000313" key="1">
    <source>
        <dbReference type="EMBL" id="OYX58028.1"/>
    </source>
</evidence>
<name>A0A258HNX8_9CAUL</name>
<dbReference type="Proteomes" id="UP000216147">
    <property type="component" value="Unassembled WGS sequence"/>
</dbReference>
<proteinExistence type="predicted"/>
<evidence type="ECO:0008006" key="3">
    <source>
        <dbReference type="Google" id="ProtNLM"/>
    </source>
</evidence>
<comment type="caution">
    <text evidence="1">The sequence shown here is derived from an EMBL/GenBank/DDBJ whole genome shotgun (WGS) entry which is preliminary data.</text>
</comment>
<evidence type="ECO:0000313" key="2">
    <source>
        <dbReference type="Proteomes" id="UP000216147"/>
    </source>
</evidence>
<organism evidence="1 2">
    <name type="scientific">Brevundimonas subvibrioides</name>
    <dbReference type="NCBI Taxonomy" id="74313"/>
    <lineage>
        <taxon>Bacteria</taxon>
        <taxon>Pseudomonadati</taxon>
        <taxon>Pseudomonadota</taxon>
        <taxon>Alphaproteobacteria</taxon>
        <taxon>Caulobacterales</taxon>
        <taxon>Caulobacteraceae</taxon>
        <taxon>Brevundimonas</taxon>
    </lineage>
</organism>
<dbReference type="AlphaFoldDB" id="A0A258HNX8"/>
<dbReference type="InterPro" id="IPR025332">
    <property type="entry name" value="DUF4238"/>
</dbReference>
<gene>
    <name evidence="1" type="ORF">B7Y86_03165</name>
</gene>
<dbReference type="EMBL" id="NCEQ01000003">
    <property type="protein sequence ID" value="OYX58028.1"/>
    <property type="molecule type" value="Genomic_DNA"/>
</dbReference>
<reference evidence="1 2" key="1">
    <citation type="submission" date="2017-03" db="EMBL/GenBank/DDBJ databases">
        <title>Lifting the veil on microbial sulfur biogeochemistry in mining wastewaters.</title>
        <authorList>
            <person name="Kantor R.S."/>
            <person name="Colenbrander Nelson T."/>
            <person name="Marshall S."/>
            <person name="Bennett D."/>
            <person name="Apte S."/>
            <person name="Camacho D."/>
            <person name="Thomas B.C."/>
            <person name="Warren L.A."/>
            <person name="Banfield J.F."/>
        </authorList>
    </citation>
    <scope>NUCLEOTIDE SEQUENCE [LARGE SCALE GENOMIC DNA]</scope>
    <source>
        <strain evidence="1">32-68-21</strain>
    </source>
</reference>
<accession>A0A258HNX8</accession>
<protein>
    <recommendedName>
        <fullName evidence="3">DUF4238 domain-containing protein</fullName>
    </recommendedName>
</protein>
<dbReference type="Pfam" id="PF14022">
    <property type="entry name" value="DUF4238"/>
    <property type="match status" value="1"/>
</dbReference>